<evidence type="ECO:0000313" key="3">
    <source>
        <dbReference type="EMBL" id="KAG7560043.1"/>
    </source>
</evidence>
<dbReference type="Pfam" id="PF03195">
    <property type="entry name" value="LOB"/>
    <property type="match status" value="1"/>
</dbReference>
<comment type="similarity">
    <text evidence="1">Belongs to the LOB domain-containing protein family.</text>
</comment>
<evidence type="ECO:0000259" key="2">
    <source>
        <dbReference type="PROSITE" id="PS50891"/>
    </source>
</evidence>
<comment type="caution">
    <text evidence="3">The sequence shown here is derived from an EMBL/GenBank/DDBJ whole genome shotgun (WGS) entry which is preliminary data.</text>
</comment>
<proteinExistence type="inferred from homology"/>
<dbReference type="Proteomes" id="UP000694240">
    <property type="component" value="Chromosome 10"/>
</dbReference>
<dbReference type="PANTHER" id="PTHR31301">
    <property type="entry name" value="LOB DOMAIN-CONTAINING PROTEIN 4-RELATED"/>
    <property type="match status" value="1"/>
</dbReference>
<reference evidence="3 4" key="1">
    <citation type="submission" date="2020-12" db="EMBL/GenBank/DDBJ databases">
        <title>Concerted genomic and epigenomic changes stabilize Arabidopsis allopolyploids.</title>
        <authorList>
            <person name="Chen Z."/>
        </authorList>
    </citation>
    <scope>NUCLEOTIDE SEQUENCE [LARGE SCALE GENOMIC DNA]</scope>
    <source>
        <strain evidence="3">Allo738</strain>
        <tissue evidence="3">Leaf</tissue>
    </source>
</reference>
<organism evidence="3 4">
    <name type="scientific">Arabidopsis thaliana x Arabidopsis arenosa</name>
    <dbReference type="NCBI Taxonomy" id="1240361"/>
    <lineage>
        <taxon>Eukaryota</taxon>
        <taxon>Viridiplantae</taxon>
        <taxon>Streptophyta</taxon>
        <taxon>Embryophyta</taxon>
        <taxon>Tracheophyta</taxon>
        <taxon>Spermatophyta</taxon>
        <taxon>Magnoliopsida</taxon>
        <taxon>eudicotyledons</taxon>
        <taxon>Gunneridae</taxon>
        <taxon>Pentapetalae</taxon>
        <taxon>rosids</taxon>
        <taxon>malvids</taxon>
        <taxon>Brassicales</taxon>
        <taxon>Brassicaceae</taxon>
        <taxon>Camelineae</taxon>
        <taxon>Arabidopsis</taxon>
    </lineage>
</organism>
<gene>
    <name evidence="3" type="ORF">ISN45_Aa05g016000</name>
</gene>
<keyword evidence="4" id="KW-1185">Reference proteome</keyword>
<protein>
    <submittedName>
        <fullName evidence="3">Lateral organ boundaries LOB</fullName>
    </submittedName>
</protein>
<dbReference type="InterPro" id="IPR004883">
    <property type="entry name" value="LOB"/>
</dbReference>
<name>A0A8T1ZMZ1_9BRAS</name>
<evidence type="ECO:0000313" key="4">
    <source>
        <dbReference type="Proteomes" id="UP000694240"/>
    </source>
</evidence>
<sequence length="368" mass="41486">MSNTKNIHKGLLERFLDLLLIALIIFMTLKGGTSGACAACKYQRRRCAADCPLAPYFPAEQPKLFQNVHRLFGVRSIVKILEKLDETQKPEAMKSIIFQSYVRDRSPVYGCLGVTQQLQYMIWLAEEELKAVNSQLQLYRSQPQNGQNQYQNQNQNQNHNHSQMIHELGGDNKQQEDVTSQQLDLGMGLNVNNNQSNIVTPFFSPLLPVSQTQQPQMSYTYSCSEVNNNGYSPPAYNTDSGKEILTNNNNVWGGQKRFLYNVNNGGGFSNQNESCHEMKSNNGVMAIQSQLVNLQMASNHQQVEEDEDGHEYDEIHQFLEIIDDRQSFADSKEAYASSSGGSLKEQIDEIGENELRSAATCFSLTSMN</sequence>
<dbReference type="PROSITE" id="PS50891">
    <property type="entry name" value="LOB"/>
    <property type="match status" value="1"/>
</dbReference>
<feature type="domain" description="LOB" evidence="2">
    <location>
        <begin position="35"/>
        <end position="136"/>
    </location>
</feature>
<dbReference type="PANTHER" id="PTHR31301:SF21">
    <property type="entry name" value="LOB DOMAIN-CONTAINING PROTEIN 27-RELATED"/>
    <property type="match status" value="1"/>
</dbReference>
<dbReference type="EMBL" id="JAEFBK010000010">
    <property type="protein sequence ID" value="KAG7560043.1"/>
    <property type="molecule type" value="Genomic_DNA"/>
</dbReference>
<accession>A0A8T1ZMZ1</accession>
<evidence type="ECO:0000256" key="1">
    <source>
        <dbReference type="ARBA" id="ARBA00005474"/>
    </source>
</evidence>
<dbReference type="AlphaFoldDB" id="A0A8T1ZMZ1"/>